<dbReference type="EMBL" id="JBEPML010000006">
    <property type="protein sequence ID" value="MET3791880.1"/>
    <property type="molecule type" value="Genomic_DNA"/>
</dbReference>
<comment type="caution">
    <text evidence="2">The sequence shown here is derived from an EMBL/GenBank/DDBJ whole genome shotgun (WGS) entry which is preliminary data.</text>
</comment>
<keyword evidence="3" id="KW-1185">Reference proteome</keyword>
<keyword evidence="1" id="KW-1133">Transmembrane helix</keyword>
<proteinExistence type="predicted"/>
<evidence type="ECO:0000313" key="3">
    <source>
        <dbReference type="Proteomes" id="UP001549076"/>
    </source>
</evidence>
<keyword evidence="1" id="KW-0472">Membrane</keyword>
<feature type="transmembrane region" description="Helical" evidence="1">
    <location>
        <begin position="27"/>
        <end position="48"/>
    </location>
</feature>
<protein>
    <submittedName>
        <fullName evidence="2">Uncharacterized protein</fullName>
    </submittedName>
</protein>
<accession>A0ABV2MYJ6</accession>
<keyword evidence="1" id="KW-0812">Transmembrane</keyword>
<name>A0ABV2MYJ6_9HYPH</name>
<evidence type="ECO:0000256" key="1">
    <source>
        <dbReference type="SAM" id="Phobius"/>
    </source>
</evidence>
<dbReference type="Proteomes" id="UP001549076">
    <property type="component" value="Unassembled WGS sequence"/>
</dbReference>
<gene>
    <name evidence="2" type="ORF">ABID37_002090</name>
</gene>
<reference evidence="2 3" key="1">
    <citation type="submission" date="2024-06" db="EMBL/GenBank/DDBJ databases">
        <title>Genomic Encyclopedia of Type Strains, Phase IV (KMG-IV): sequencing the most valuable type-strain genomes for metagenomic binning, comparative biology and taxonomic classification.</title>
        <authorList>
            <person name="Goeker M."/>
        </authorList>
    </citation>
    <scope>NUCLEOTIDE SEQUENCE [LARGE SCALE GENOMIC DNA]</scope>
    <source>
        <strain evidence="2 3">DSM 27865</strain>
    </source>
</reference>
<sequence>MNDSEKRDRVVLSGEHASGRDLEGSSLMPMLIAGLILITVGALVVMVFV</sequence>
<evidence type="ECO:0000313" key="2">
    <source>
        <dbReference type="EMBL" id="MET3791880.1"/>
    </source>
</evidence>
<organism evidence="2 3">
    <name type="scientific">Aquamicrobium terrae</name>
    <dbReference type="NCBI Taxonomy" id="1324945"/>
    <lineage>
        <taxon>Bacteria</taxon>
        <taxon>Pseudomonadati</taxon>
        <taxon>Pseudomonadota</taxon>
        <taxon>Alphaproteobacteria</taxon>
        <taxon>Hyphomicrobiales</taxon>
        <taxon>Phyllobacteriaceae</taxon>
        <taxon>Aquamicrobium</taxon>
    </lineage>
</organism>
<dbReference type="RefSeq" id="WP_354194361.1">
    <property type="nucleotide sequence ID" value="NZ_JBEPML010000006.1"/>
</dbReference>